<dbReference type="Proteomes" id="UP000695562">
    <property type="component" value="Unassembled WGS sequence"/>
</dbReference>
<proteinExistence type="inferred from homology"/>
<dbReference type="InterPro" id="IPR017441">
    <property type="entry name" value="Protein_kinase_ATP_BS"/>
</dbReference>
<dbReference type="PRINTS" id="PR00109">
    <property type="entry name" value="TYRKINASE"/>
</dbReference>
<comment type="catalytic activity">
    <reaction evidence="8">
        <text>L-threonyl-[protein] + ATP = O-phospho-L-threonyl-[protein] + ADP + H(+)</text>
        <dbReference type="Rhea" id="RHEA:46608"/>
        <dbReference type="Rhea" id="RHEA-COMP:11060"/>
        <dbReference type="Rhea" id="RHEA-COMP:11605"/>
        <dbReference type="ChEBI" id="CHEBI:15378"/>
        <dbReference type="ChEBI" id="CHEBI:30013"/>
        <dbReference type="ChEBI" id="CHEBI:30616"/>
        <dbReference type="ChEBI" id="CHEBI:61977"/>
        <dbReference type="ChEBI" id="CHEBI:456216"/>
        <dbReference type="EC" id="2.7.11.1"/>
    </reaction>
</comment>
<dbReference type="EMBL" id="AJWJ01000246">
    <property type="protein sequence ID" value="KAF2072802.1"/>
    <property type="molecule type" value="Genomic_DNA"/>
</dbReference>
<evidence type="ECO:0000256" key="2">
    <source>
        <dbReference type="ARBA" id="ARBA00012513"/>
    </source>
</evidence>
<dbReference type="CDD" id="cd13999">
    <property type="entry name" value="STKc_MAP3K-like"/>
    <property type="match status" value="1"/>
</dbReference>
<dbReference type="InterPro" id="IPR050940">
    <property type="entry name" value="Actin_reg-Ser/Thr_kinase"/>
</dbReference>
<dbReference type="GO" id="GO:0004674">
    <property type="term" value="F:protein serine/threonine kinase activity"/>
    <property type="evidence" value="ECO:0007669"/>
    <property type="project" value="UniProtKB-KW"/>
</dbReference>
<keyword evidence="3" id="KW-0723">Serine/threonine-protein kinase</keyword>
<dbReference type="PANTHER" id="PTHR46485">
    <property type="entry name" value="LIM DOMAIN KINASE 1"/>
    <property type="match status" value="1"/>
</dbReference>
<gene>
    <name evidence="13" type="ORF">CYY_005876</name>
</gene>
<comment type="catalytic activity">
    <reaction evidence="9">
        <text>L-seryl-[protein] + ATP = O-phospho-L-seryl-[protein] + ADP + H(+)</text>
        <dbReference type="Rhea" id="RHEA:17989"/>
        <dbReference type="Rhea" id="RHEA-COMP:9863"/>
        <dbReference type="Rhea" id="RHEA-COMP:11604"/>
        <dbReference type="ChEBI" id="CHEBI:15378"/>
        <dbReference type="ChEBI" id="CHEBI:29999"/>
        <dbReference type="ChEBI" id="CHEBI:30616"/>
        <dbReference type="ChEBI" id="CHEBI:83421"/>
        <dbReference type="ChEBI" id="CHEBI:456216"/>
        <dbReference type="EC" id="2.7.11.1"/>
    </reaction>
</comment>
<evidence type="ECO:0000256" key="4">
    <source>
        <dbReference type="ARBA" id="ARBA00022679"/>
    </source>
</evidence>
<sequence length="536" mass="60803">MIEDDEGLPMSDETADIDIKDLTVGEQIGAGSYGMVYKGTCFGTEVAIKQIHNGVHQKELVKYLKREVAVLKNIKHPNIVQFLGVYYDTKKDVSNSIMDSNSTWIVTEYIPSGDLHKRIKDFNQPFPFSLRIKLALDIALAMAYLHSRDIIFRDLKSKNILIDDSATPIRGKVCDFGFARIVKNKNRHLSICGTDDFMAPEVILGMEYDESADIFSFGILLLELSIRKKVSKALERGPHNAFELDEDQARQIIPDTVPPLFTELIIECIKYNAEERPKFPHIINILKQLASLYPIPFQTLDNPLSPAGSPSIPRKNSMNSPFSKVMRLNSFDLKLDGIHNSIAARSKSNLSFQQNLNDLEKEEQENNNNSNSNISDNDSQDCNSNSSNNNHEELLDLEEKERLEKVNYLKDKMNFVLKDLEEYILKMGKELLQIDNEEQISAKYDECRKVIEIKKVLGEVIEGDLPPPTTPRKGSVNTRVAVFLKSMDRSLLEIHTSLDLLKLKIKTEDNLVESLSLARVVSKLKKICLSQLNQTE</sequence>
<dbReference type="GO" id="GO:0005524">
    <property type="term" value="F:ATP binding"/>
    <property type="evidence" value="ECO:0007669"/>
    <property type="project" value="UniProtKB-UniRule"/>
</dbReference>
<evidence type="ECO:0000256" key="10">
    <source>
        <dbReference type="PROSITE-ProRule" id="PRU10141"/>
    </source>
</evidence>
<evidence type="ECO:0000256" key="3">
    <source>
        <dbReference type="ARBA" id="ARBA00022527"/>
    </source>
</evidence>
<keyword evidence="6" id="KW-0418">Kinase</keyword>
<evidence type="ECO:0000313" key="14">
    <source>
        <dbReference type="Proteomes" id="UP000695562"/>
    </source>
</evidence>
<evidence type="ECO:0000256" key="11">
    <source>
        <dbReference type="SAM" id="MobiDB-lite"/>
    </source>
</evidence>
<feature type="region of interest" description="Disordered" evidence="11">
    <location>
        <begin position="360"/>
        <end position="396"/>
    </location>
</feature>
<dbReference type="Pfam" id="PF00069">
    <property type="entry name" value="Pkinase"/>
    <property type="match status" value="1"/>
</dbReference>
<comment type="caution">
    <text evidence="13">The sequence shown here is derived from an EMBL/GenBank/DDBJ whole genome shotgun (WGS) entry which is preliminary data.</text>
</comment>
<keyword evidence="7 10" id="KW-0067">ATP-binding</keyword>
<evidence type="ECO:0000313" key="13">
    <source>
        <dbReference type="EMBL" id="KAF2072802.1"/>
    </source>
</evidence>
<evidence type="ECO:0000256" key="1">
    <source>
        <dbReference type="ARBA" id="ARBA00005843"/>
    </source>
</evidence>
<evidence type="ECO:0000256" key="5">
    <source>
        <dbReference type="ARBA" id="ARBA00022741"/>
    </source>
</evidence>
<dbReference type="OrthoDB" id="4062651at2759"/>
<dbReference type="SUPFAM" id="SSF56112">
    <property type="entry name" value="Protein kinase-like (PK-like)"/>
    <property type="match status" value="1"/>
</dbReference>
<keyword evidence="4" id="KW-0808">Transferase</keyword>
<evidence type="ECO:0000256" key="9">
    <source>
        <dbReference type="ARBA" id="ARBA00048679"/>
    </source>
</evidence>
<evidence type="ECO:0000256" key="6">
    <source>
        <dbReference type="ARBA" id="ARBA00022777"/>
    </source>
</evidence>
<dbReference type="SMART" id="SM00220">
    <property type="entry name" value="S_TKc"/>
    <property type="match status" value="1"/>
</dbReference>
<accession>A0A8J4PST0</accession>
<evidence type="ECO:0000259" key="12">
    <source>
        <dbReference type="PROSITE" id="PS50011"/>
    </source>
</evidence>
<dbReference type="InterPro" id="IPR000719">
    <property type="entry name" value="Prot_kinase_dom"/>
</dbReference>
<dbReference type="PROSITE" id="PS00107">
    <property type="entry name" value="PROTEIN_KINASE_ATP"/>
    <property type="match status" value="1"/>
</dbReference>
<dbReference type="PROSITE" id="PS50011">
    <property type="entry name" value="PROTEIN_KINASE_DOM"/>
    <property type="match status" value="1"/>
</dbReference>
<feature type="domain" description="Protein kinase" evidence="12">
    <location>
        <begin position="22"/>
        <end position="289"/>
    </location>
</feature>
<protein>
    <recommendedName>
        <fullName evidence="2">non-specific serine/threonine protein kinase</fullName>
        <ecNumber evidence="2">2.7.11.1</ecNumber>
    </recommendedName>
</protein>
<dbReference type="AlphaFoldDB" id="A0A8J4PST0"/>
<keyword evidence="14" id="KW-1185">Reference proteome</keyword>
<comment type="similarity">
    <text evidence="1">Belongs to the protein kinase superfamily. TKL Ser/Thr protein kinase family.</text>
</comment>
<dbReference type="Gene3D" id="3.30.200.20">
    <property type="entry name" value="Phosphorylase Kinase, domain 1"/>
    <property type="match status" value="1"/>
</dbReference>
<dbReference type="EC" id="2.7.11.1" evidence="2"/>
<feature type="binding site" evidence="10">
    <location>
        <position position="49"/>
    </location>
    <ligand>
        <name>ATP</name>
        <dbReference type="ChEBI" id="CHEBI:30616"/>
    </ligand>
</feature>
<dbReference type="InterPro" id="IPR001245">
    <property type="entry name" value="Ser-Thr/Tyr_kinase_cat_dom"/>
</dbReference>
<reference evidence="13" key="1">
    <citation type="submission" date="2020-01" db="EMBL/GenBank/DDBJ databases">
        <title>Development of genomics and gene disruption for Polysphondylium violaceum indicates a role for the polyketide synthase stlB in stalk morphogenesis.</title>
        <authorList>
            <person name="Narita B."/>
            <person name="Kawabe Y."/>
            <person name="Kin K."/>
            <person name="Saito T."/>
            <person name="Gibbs R."/>
            <person name="Kuspa A."/>
            <person name="Muzny D."/>
            <person name="Queller D."/>
            <person name="Richards S."/>
            <person name="Strassman J."/>
            <person name="Sucgang R."/>
            <person name="Worley K."/>
            <person name="Schaap P."/>
        </authorList>
    </citation>
    <scope>NUCLEOTIDE SEQUENCE</scope>
    <source>
        <strain evidence="13">QSvi11</strain>
    </source>
</reference>
<feature type="compositionally biased region" description="Low complexity" evidence="11">
    <location>
        <begin position="366"/>
        <end position="389"/>
    </location>
</feature>
<organism evidence="13 14">
    <name type="scientific">Polysphondylium violaceum</name>
    <dbReference type="NCBI Taxonomy" id="133409"/>
    <lineage>
        <taxon>Eukaryota</taxon>
        <taxon>Amoebozoa</taxon>
        <taxon>Evosea</taxon>
        <taxon>Eumycetozoa</taxon>
        <taxon>Dictyostelia</taxon>
        <taxon>Dictyosteliales</taxon>
        <taxon>Dictyosteliaceae</taxon>
        <taxon>Polysphondylium</taxon>
    </lineage>
</organism>
<dbReference type="Gene3D" id="1.10.510.10">
    <property type="entry name" value="Transferase(Phosphotransferase) domain 1"/>
    <property type="match status" value="1"/>
</dbReference>
<dbReference type="PANTHER" id="PTHR46485:SF5">
    <property type="entry name" value="CENTER DIVIDER, ISOFORM A"/>
    <property type="match status" value="1"/>
</dbReference>
<evidence type="ECO:0000256" key="8">
    <source>
        <dbReference type="ARBA" id="ARBA00047899"/>
    </source>
</evidence>
<keyword evidence="5 10" id="KW-0547">Nucleotide-binding</keyword>
<dbReference type="InterPro" id="IPR011009">
    <property type="entry name" value="Kinase-like_dom_sf"/>
</dbReference>
<evidence type="ECO:0000256" key="7">
    <source>
        <dbReference type="ARBA" id="ARBA00022840"/>
    </source>
</evidence>
<name>A0A8J4PST0_9MYCE</name>